<protein>
    <submittedName>
        <fullName evidence="1">Uncharacterized protein</fullName>
    </submittedName>
</protein>
<name>A0A034WMA1_BACDO</name>
<proteinExistence type="predicted"/>
<dbReference type="AlphaFoldDB" id="A0A034WMA1"/>
<reference evidence="1" key="1">
    <citation type="journal article" date="2014" name="BMC Genomics">
        <title>Characterizing the developmental transcriptome of the oriental fruit fly, Bactrocera dorsalis (Diptera: Tephritidae) through comparative genomic analysis with Drosophila melanogaster utilizing modENCODE datasets.</title>
        <authorList>
            <person name="Geib S.M."/>
            <person name="Calla B."/>
            <person name="Hall B."/>
            <person name="Hou S."/>
            <person name="Manoukis N.C."/>
        </authorList>
    </citation>
    <scope>NUCLEOTIDE SEQUENCE</scope>
    <source>
        <strain evidence="1">Punador</strain>
    </source>
</reference>
<sequence>MKVKRNLNTILPCTLSELDVNNVYLTYNLISMMAAEVLVLVGVGVAVDLVQEVTPLIPMPTPQPISMLPNDHQLVVDAALMQAEAESVILAVLDNKMLLQKSTTNVNSQLWLKSSAFLLRRRNIKNKKEQLLKHNEIKEANKM</sequence>
<dbReference type="EMBL" id="GAKP01003193">
    <property type="protein sequence ID" value="JAC55759.1"/>
    <property type="molecule type" value="Transcribed_RNA"/>
</dbReference>
<evidence type="ECO:0000313" key="1">
    <source>
        <dbReference type="EMBL" id="JAC55759.1"/>
    </source>
</evidence>
<accession>A0A034WMA1</accession>
<organism evidence="1">
    <name type="scientific">Bactrocera dorsalis</name>
    <name type="common">Oriental fruit fly</name>
    <name type="synonym">Dacus dorsalis</name>
    <dbReference type="NCBI Taxonomy" id="27457"/>
    <lineage>
        <taxon>Eukaryota</taxon>
        <taxon>Metazoa</taxon>
        <taxon>Ecdysozoa</taxon>
        <taxon>Arthropoda</taxon>
        <taxon>Hexapoda</taxon>
        <taxon>Insecta</taxon>
        <taxon>Pterygota</taxon>
        <taxon>Neoptera</taxon>
        <taxon>Endopterygota</taxon>
        <taxon>Diptera</taxon>
        <taxon>Brachycera</taxon>
        <taxon>Muscomorpha</taxon>
        <taxon>Tephritoidea</taxon>
        <taxon>Tephritidae</taxon>
        <taxon>Bactrocera</taxon>
        <taxon>Bactrocera</taxon>
    </lineage>
</organism>